<keyword evidence="2" id="KW-0964">Secreted</keyword>
<dbReference type="Pfam" id="PF05782">
    <property type="entry name" value="ECM1"/>
    <property type="match status" value="1"/>
</dbReference>
<evidence type="ECO:0000256" key="1">
    <source>
        <dbReference type="ARBA" id="ARBA00004613"/>
    </source>
</evidence>
<dbReference type="InterPro" id="IPR008605">
    <property type="entry name" value="ECM1"/>
</dbReference>
<dbReference type="PANTHER" id="PTHR16776:SF3">
    <property type="entry name" value="EXTRACELLULAR MATRIX PROTEIN 1"/>
    <property type="match status" value="1"/>
</dbReference>
<evidence type="ECO:0000256" key="4">
    <source>
        <dbReference type="SAM" id="SignalP"/>
    </source>
</evidence>
<keyword evidence="6" id="KW-1185">Reference proteome</keyword>
<name>A0AAV6GW27_9TELE</name>
<dbReference type="GO" id="GO:0030500">
    <property type="term" value="P:regulation of bone mineralization"/>
    <property type="evidence" value="ECO:0007669"/>
    <property type="project" value="TreeGrafter"/>
</dbReference>
<keyword evidence="4" id="KW-0732">Signal</keyword>
<dbReference type="Gene3D" id="1.10.246.10">
    <property type="match status" value="1"/>
</dbReference>
<evidence type="ECO:0000313" key="5">
    <source>
        <dbReference type="EMBL" id="KAG5279318.1"/>
    </source>
</evidence>
<dbReference type="GO" id="GO:0005615">
    <property type="term" value="C:extracellular space"/>
    <property type="evidence" value="ECO:0007669"/>
    <property type="project" value="InterPro"/>
</dbReference>
<dbReference type="PANTHER" id="PTHR16776">
    <property type="entry name" value="EXTRACELLULAR MATRIX PROTEIN 1"/>
    <property type="match status" value="1"/>
</dbReference>
<dbReference type="EMBL" id="JADWDJ010000006">
    <property type="protein sequence ID" value="KAG5279318.1"/>
    <property type="molecule type" value="Genomic_DNA"/>
</dbReference>
<gene>
    <name evidence="5" type="ORF">AALO_G00076460</name>
</gene>
<evidence type="ECO:0008006" key="7">
    <source>
        <dbReference type="Google" id="ProtNLM"/>
    </source>
</evidence>
<comment type="subcellular location">
    <subcellularLocation>
        <location evidence="1">Secreted</location>
    </subcellularLocation>
</comment>
<dbReference type="SUPFAM" id="SSF48552">
    <property type="entry name" value="Serum albumin-like"/>
    <property type="match status" value="1"/>
</dbReference>
<dbReference type="InterPro" id="IPR020858">
    <property type="entry name" value="Serum_albumin-like"/>
</dbReference>
<accession>A0AAV6GW27</accession>
<keyword evidence="3" id="KW-0677">Repeat</keyword>
<protein>
    <recommendedName>
        <fullName evidence="7">Extracellular matrix protein 1</fullName>
    </recommendedName>
</protein>
<evidence type="ECO:0000256" key="2">
    <source>
        <dbReference type="ARBA" id="ARBA00022525"/>
    </source>
</evidence>
<comment type="caution">
    <text evidence="5">The sequence shown here is derived from an EMBL/GenBank/DDBJ whole genome shotgun (WGS) entry which is preliminary data.</text>
</comment>
<sequence>MALTRILGLLLVLALFECLASAAEDSVDFPPGCPTAENIQEICGHSKTRPRYPNLPNHGYLLREADVIHRTEAWYSQQCCQGNWEQNTKKTVCCAQNAWKKALALLCEEEGMIKTIPHQCCLIEGAARWRCFDSMAPNPSYQTTTPYSGPDVLPKGPAFKFPSTCSAKEQHHAGQKTN</sequence>
<dbReference type="GO" id="GO:0007165">
    <property type="term" value="P:signal transduction"/>
    <property type="evidence" value="ECO:0007669"/>
    <property type="project" value="InterPro"/>
</dbReference>
<dbReference type="AlphaFoldDB" id="A0AAV6GW27"/>
<feature type="chain" id="PRO_5043540506" description="Extracellular matrix protein 1" evidence="4">
    <location>
        <begin position="23"/>
        <end position="178"/>
    </location>
</feature>
<evidence type="ECO:0000256" key="3">
    <source>
        <dbReference type="ARBA" id="ARBA00022737"/>
    </source>
</evidence>
<dbReference type="Proteomes" id="UP000823561">
    <property type="component" value="Chromosome 6"/>
</dbReference>
<reference evidence="5" key="1">
    <citation type="submission" date="2020-10" db="EMBL/GenBank/DDBJ databases">
        <title>Chromosome-scale genome assembly of the Allis shad, Alosa alosa.</title>
        <authorList>
            <person name="Margot Z."/>
            <person name="Christophe K."/>
            <person name="Cabau C."/>
            <person name="Louis A."/>
            <person name="Berthelot C."/>
            <person name="Parey E."/>
            <person name="Roest Crollius H."/>
            <person name="Montfort J."/>
            <person name="Robinson-Rechavi M."/>
            <person name="Bucao C."/>
            <person name="Bouchez O."/>
            <person name="Gislard M."/>
            <person name="Lluch J."/>
            <person name="Milhes M."/>
            <person name="Lampietro C."/>
            <person name="Lopez Roques C."/>
            <person name="Donnadieu C."/>
            <person name="Braasch I."/>
            <person name="Desvignes T."/>
            <person name="Postlethwait J."/>
            <person name="Bobe J."/>
            <person name="Guiguen Y."/>
        </authorList>
    </citation>
    <scope>NUCLEOTIDE SEQUENCE</scope>
    <source>
        <strain evidence="5">M-15738</strain>
        <tissue evidence="5">Blood</tissue>
    </source>
</reference>
<evidence type="ECO:0000313" key="6">
    <source>
        <dbReference type="Proteomes" id="UP000823561"/>
    </source>
</evidence>
<organism evidence="5 6">
    <name type="scientific">Alosa alosa</name>
    <name type="common">allis shad</name>
    <dbReference type="NCBI Taxonomy" id="278164"/>
    <lineage>
        <taxon>Eukaryota</taxon>
        <taxon>Metazoa</taxon>
        <taxon>Chordata</taxon>
        <taxon>Craniata</taxon>
        <taxon>Vertebrata</taxon>
        <taxon>Euteleostomi</taxon>
        <taxon>Actinopterygii</taxon>
        <taxon>Neopterygii</taxon>
        <taxon>Teleostei</taxon>
        <taxon>Clupei</taxon>
        <taxon>Clupeiformes</taxon>
        <taxon>Clupeoidei</taxon>
        <taxon>Clupeidae</taxon>
        <taxon>Alosa</taxon>
    </lineage>
</organism>
<feature type="signal peptide" evidence="4">
    <location>
        <begin position="1"/>
        <end position="22"/>
    </location>
</feature>
<proteinExistence type="predicted"/>